<dbReference type="Gene3D" id="1.10.246.120">
    <property type="match status" value="1"/>
</dbReference>
<dbReference type="SUPFAM" id="SSF109993">
    <property type="entry name" value="VPS9 domain"/>
    <property type="match status" value="1"/>
</dbReference>
<keyword evidence="3" id="KW-1185">Reference proteome</keyword>
<protein>
    <recommendedName>
        <fullName evidence="1">RABX5 catalytic core helical domain-containing protein</fullName>
    </recommendedName>
</protein>
<evidence type="ECO:0000259" key="1">
    <source>
        <dbReference type="Pfam" id="PF18151"/>
    </source>
</evidence>
<proteinExistence type="predicted"/>
<dbReference type="GO" id="GO:0031267">
    <property type="term" value="F:small GTPase binding"/>
    <property type="evidence" value="ECO:0007669"/>
    <property type="project" value="TreeGrafter"/>
</dbReference>
<dbReference type="OrthoDB" id="10264848at2759"/>
<dbReference type="PANTHER" id="PTHR23101">
    <property type="entry name" value="RAB GDP/GTP EXCHANGE FACTOR"/>
    <property type="match status" value="1"/>
</dbReference>
<dbReference type="GO" id="GO:0005829">
    <property type="term" value="C:cytosol"/>
    <property type="evidence" value="ECO:0007669"/>
    <property type="project" value="TreeGrafter"/>
</dbReference>
<sequence>MFDSFSLDPSSITADHPKYTILASHVQLPVRGEKIISVMLIQKPISRADIREWATSRQQQQEDVRQTIELGPNEPLAPRVKDFLKTFRRRPQRNLDRAGEIVNDFLTDMEHAMQQKQTTQTDIDERLDVMESYICQELYDLLFTNSSGDESMQDEALQSRIAALNLLDLNLEHLGVMVEHPAEAEAAEKAVKAAGKKLQQLNSILPAKEKLDTLVATHQLINRSKPSPKLRARRAWMHLSRQSRRSRRSAL</sequence>
<feature type="domain" description="RABX5 catalytic core helical" evidence="1">
    <location>
        <begin position="80"/>
        <end position="139"/>
    </location>
</feature>
<dbReference type="InterPro" id="IPR037191">
    <property type="entry name" value="VPS9_dom_sf"/>
</dbReference>
<dbReference type="Pfam" id="PF18151">
    <property type="entry name" value="DUF5601"/>
    <property type="match status" value="1"/>
</dbReference>
<dbReference type="GO" id="GO:0016192">
    <property type="term" value="P:vesicle-mediated transport"/>
    <property type="evidence" value="ECO:0007669"/>
    <property type="project" value="InterPro"/>
</dbReference>
<reference evidence="2 3" key="1">
    <citation type="submission" date="2016-07" db="EMBL/GenBank/DDBJ databases">
        <title>Pervasive Adenine N6-methylation of Active Genes in Fungi.</title>
        <authorList>
            <consortium name="DOE Joint Genome Institute"/>
            <person name="Mondo S.J."/>
            <person name="Dannebaum R.O."/>
            <person name="Kuo R.C."/>
            <person name="Labutti K."/>
            <person name="Haridas S."/>
            <person name="Kuo A."/>
            <person name="Salamov A."/>
            <person name="Ahrendt S.R."/>
            <person name="Lipzen A."/>
            <person name="Sullivan W."/>
            <person name="Andreopoulos W.B."/>
            <person name="Clum A."/>
            <person name="Lindquist E."/>
            <person name="Daum C."/>
            <person name="Ramamoorthy G.K."/>
            <person name="Gryganskyi A."/>
            <person name="Culley D."/>
            <person name="Magnuson J.K."/>
            <person name="James T.Y."/>
            <person name="O'Malley M.A."/>
            <person name="Stajich J.E."/>
            <person name="Spatafora J.W."/>
            <person name="Visel A."/>
            <person name="Grigoriev I.V."/>
        </authorList>
    </citation>
    <scope>NUCLEOTIDE SEQUENCE [LARGE SCALE GENOMIC DNA]</scope>
    <source>
        <strain evidence="2 3">NRRL 2496</strain>
    </source>
</reference>
<dbReference type="InterPro" id="IPR045046">
    <property type="entry name" value="Vps9-like"/>
</dbReference>
<dbReference type="EMBL" id="MCGN01000002">
    <property type="protein sequence ID" value="ORZ00459.1"/>
    <property type="molecule type" value="Genomic_DNA"/>
</dbReference>
<dbReference type="STRING" id="13706.A0A1X2HMA2"/>
<organism evidence="2 3">
    <name type="scientific">Syncephalastrum racemosum</name>
    <name type="common">Filamentous fungus</name>
    <dbReference type="NCBI Taxonomy" id="13706"/>
    <lineage>
        <taxon>Eukaryota</taxon>
        <taxon>Fungi</taxon>
        <taxon>Fungi incertae sedis</taxon>
        <taxon>Mucoromycota</taxon>
        <taxon>Mucoromycotina</taxon>
        <taxon>Mucoromycetes</taxon>
        <taxon>Mucorales</taxon>
        <taxon>Syncephalastraceae</taxon>
        <taxon>Syncephalastrum</taxon>
    </lineage>
</organism>
<dbReference type="InParanoid" id="A0A1X2HMA2"/>
<evidence type="ECO:0000313" key="3">
    <source>
        <dbReference type="Proteomes" id="UP000242180"/>
    </source>
</evidence>
<dbReference type="Gene3D" id="1.20.1050.80">
    <property type="entry name" value="VPS9 domain"/>
    <property type="match status" value="1"/>
</dbReference>
<accession>A0A1X2HMA2</accession>
<dbReference type="PANTHER" id="PTHR23101:SF25">
    <property type="entry name" value="GTPASE-ACTIVATING PROTEIN AND VPS9 DOMAIN-CONTAINING PROTEIN 1"/>
    <property type="match status" value="1"/>
</dbReference>
<dbReference type="InterPro" id="IPR041545">
    <property type="entry name" value="DUF5601"/>
</dbReference>
<dbReference type="Proteomes" id="UP000242180">
    <property type="component" value="Unassembled WGS sequence"/>
</dbReference>
<dbReference type="GO" id="GO:0005085">
    <property type="term" value="F:guanyl-nucleotide exchange factor activity"/>
    <property type="evidence" value="ECO:0007669"/>
    <property type="project" value="InterPro"/>
</dbReference>
<dbReference type="GO" id="GO:0030139">
    <property type="term" value="C:endocytic vesicle"/>
    <property type="evidence" value="ECO:0007669"/>
    <property type="project" value="TreeGrafter"/>
</dbReference>
<evidence type="ECO:0000313" key="2">
    <source>
        <dbReference type="EMBL" id="ORZ00459.1"/>
    </source>
</evidence>
<name>A0A1X2HMA2_SYNRA</name>
<comment type="caution">
    <text evidence="2">The sequence shown here is derived from an EMBL/GenBank/DDBJ whole genome shotgun (WGS) entry which is preliminary data.</text>
</comment>
<dbReference type="AlphaFoldDB" id="A0A1X2HMA2"/>
<gene>
    <name evidence="2" type="ORF">BCR43DRAFT_142314</name>
</gene>